<comment type="caution">
    <text evidence="1">The sequence shown here is derived from an EMBL/GenBank/DDBJ whole genome shotgun (WGS) entry which is preliminary data.</text>
</comment>
<keyword evidence="2" id="KW-1185">Reference proteome</keyword>
<reference evidence="1 2" key="1">
    <citation type="submission" date="2020-09" db="EMBL/GenBank/DDBJ databases">
        <title>Paenibacillus sp. CAU 1523 isolated from sand of Haeundae Beach.</title>
        <authorList>
            <person name="Kim W."/>
        </authorList>
    </citation>
    <scope>NUCLEOTIDE SEQUENCE [LARGE SCALE GENOMIC DNA]</scope>
    <source>
        <strain evidence="1 2">CAU 1523</strain>
    </source>
</reference>
<proteinExistence type="predicted"/>
<evidence type="ECO:0000313" key="2">
    <source>
        <dbReference type="Proteomes" id="UP000634529"/>
    </source>
</evidence>
<accession>A0ABR9AYE1</accession>
<protein>
    <submittedName>
        <fullName evidence="1">Uncharacterized protein</fullName>
    </submittedName>
</protein>
<dbReference type="EMBL" id="JACYTN010000008">
    <property type="protein sequence ID" value="MBD8499125.1"/>
    <property type="molecule type" value="Genomic_DNA"/>
</dbReference>
<dbReference type="RefSeq" id="WP_192025471.1">
    <property type="nucleotide sequence ID" value="NZ_JACYTN010000008.1"/>
</dbReference>
<sequence length="50" mass="5503">MKTTQIITTAQMANIQTQGQQAQAKLTWNNRWIVAAKAVAAVVFLGRMAE</sequence>
<organism evidence="1 2">
    <name type="scientific">Paenibacillus arenosi</name>
    <dbReference type="NCBI Taxonomy" id="2774142"/>
    <lineage>
        <taxon>Bacteria</taxon>
        <taxon>Bacillati</taxon>
        <taxon>Bacillota</taxon>
        <taxon>Bacilli</taxon>
        <taxon>Bacillales</taxon>
        <taxon>Paenibacillaceae</taxon>
        <taxon>Paenibacillus</taxon>
    </lineage>
</organism>
<evidence type="ECO:0000313" key="1">
    <source>
        <dbReference type="EMBL" id="MBD8499125.1"/>
    </source>
</evidence>
<name>A0ABR9AYE1_9BACL</name>
<dbReference type="Proteomes" id="UP000634529">
    <property type="component" value="Unassembled WGS sequence"/>
</dbReference>
<gene>
    <name evidence="1" type="ORF">IFO66_12495</name>
</gene>